<name>A0A0D7BJ65_9AGAR</name>
<accession>A0A0D7BJ65</accession>
<sequence>MSEELFVCIPQSAQLKDELSFEEVRVADYLKAYQTNGLPPPPCPEIPADPAERAALNLPPILIPFKAPREPLPDLHWWEPTKNDGEYLQSIVAASKYSGHSPEEMRCQAYANGKKDVPAEHSTHPSVLRAQLPTASLASPITPTKASFSGTPVPGENLQSLSALTDKTRHSFEEHRIAFIFAGRELNDTEIETMQAANPITAPRLSAASPLAGVSVGAPQISPAAAPSMWAAKPAAFRPF</sequence>
<dbReference type="AlphaFoldDB" id="A0A0D7BJ65"/>
<dbReference type="OrthoDB" id="3234974at2759"/>
<dbReference type="EMBL" id="KN880472">
    <property type="protein sequence ID" value="KIY70144.1"/>
    <property type="molecule type" value="Genomic_DNA"/>
</dbReference>
<gene>
    <name evidence="1" type="ORF">CYLTODRAFT_488297</name>
</gene>
<evidence type="ECO:0000313" key="1">
    <source>
        <dbReference type="EMBL" id="KIY70144.1"/>
    </source>
</evidence>
<evidence type="ECO:0000313" key="2">
    <source>
        <dbReference type="Proteomes" id="UP000054007"/>
    </source>
</evidence>
<proteinExistence type="predicted"/>
<dbReference type="Gene3D" id="1.10.10.2360">
    <property type="match status" value="1"/>
</dbReference>
<dbReference type="Proteomes" id="UP000054007">
    <property type="component" value="Unassembled WGS sequence"/>
</dbReference>
<protein>
    <submittedName>
        <fullName evidence="1">Uncharacterized protein</fullName>
    </submittedName>
</protein>
<keyword evidence="2" id="KW-1185">Reference proteome</keyword>
<reference evidence="1 2" key="1">
    <citation type="journal article" date="2015" name="Fungal Genet. Biol.">
        <title>Evolution of novel wood decay mechanisms in Agaricales revealed by the genome sequences of Fistulina hepatica and Cylindrobasidium torrendii.</title>
        <authorList>
            <person name="Floudas D."/>
            <person name="Held B.W."/>
            <person name="Riley R."/>
            <person name="Nagy L.G."/>
            <person name="Koehler G."/>
            <person name="Ransdell A.S."/>
            <person name="Younus H."/>
            <person name="Chow J."/>
            <person name="Chiniquy J."/>
            <person name="Lipzen A."/>
            <person name="Tritt A."/>
            <person name="Sun H."/>
            <person name="Haridas S."/>
            <person name="LaButti K."/>
            <person name="Ohm R.A."/>
            <person name="Kues U."/>
            <person name="Blanchette R.A."/>
            <person name="Grigoriev I.V."/>
            <person name="Minto R.E."/>
            <person name="Hibbett D.S."/>
        </authorList>
    </citation>
    <scope>NUCLEOTIDE SEQUENCE [LARGE SCALE GENOMIC DNA]</scope>
    <source>
        <strain evidence="1 2">FP15055 ss-10</strain>
    </source>
</reference>
<organism evidence="1 2">
    <name type="scientific">Cylindrobasidium torrendii FP15055 ss-10</name>
    <dbReference type="NCBI Taxonomy" id="1314674"/>
    <lineage>
        <taxon>Eukaryota</taxon>
        <taxon>Fungi</taxon>
        <taxon>Dikarya</taxon>
        <taxon>Basidiomycota</taxon>
        <taxon>Agaricomycotina</taxon>
        <taxon>Agaricomycetes</taxon>
        <taxon>Agaricomycetidae</taxon>
        <taxon>Agaricales</taxon>
        <taxon>Marasmiineae</taxon>
        <taxon>Physalacriaceae</taxon>
        <taxon>Cylindrobasidium</taxon>
    </lineage>
</organism>